<name>A0AA41RMN0_PAPNU</name>
<evidence type="ECO:0000256" key="1">
    <source>
        <dbReference type="SAM" id="SignalP"/>
    </source>
</evidence>
<evidence type="ECO:0000313" key="2">
    <source>
        <dbReference type="EMBL" id="MCL7023064.1"/>
    </source>
</evidence>
<protein>
    <submittedName>
        <fullName evidence="2">Uncharacterized protein</fullName>
    </submittedName>
</protein>
<dbReference type="Proteomes" id="UP001177140">
    <property type="component" value="Unassembled WGS sequence"/>
</dbReference>
<organism evidence="2 3">
    <name type="scientific">Papaver nudicaule</name>
    <name type="common">Iceland poppy</name>
    <dbReference type="NCBI Taxonomy" id="74823"/>
    <lineage>
        <taxon>Eukaryota</taxon>
        <taxon>Viridiplantae</taxon>
        <taxon>Streptophyta</taxon>
        <taxon>Embryophyta</taxon>
        <taxon>Tracheophyta</taxon>
        <taxon>Spermatophyta</taxon>
        <taxon>Magnoliopsida</taxon>
        <taxon>Ranunculales</taxon>
        <taxon>Papaveraceae</taxon>
        <taxon>Papaveroideae</taxon>
        <taxon>Papaver</taxon>
    </lineage>
</organism>
<proteinExistence type="predicted"/>
<comment type="caution">
    <text evidence="2">The sequence shown here is derived from an EMBL/GenBank/DDBJ whole genome shotgun (WGS) entry which is preliminary data.</text>
</comment>
<dbReference type="AlphaFoldDB" id="A0AA41RMN0"/>
<accession>A0AA41RMN0</accession>
<gene>
    <name evidence="2" type="ORF">MKW94_003436</name>
</gene>
<sequence>MESGKVASIAFLFMFIVFCADFGNIIATNAQCCRFHDIGDCVQATDAPRCNRYCLDLGCSQGGQCAIRMQPEKCLCRCDGVPPTRDHHESATRV</sequence>
<reference evidence="2" key="1">
    <citation type="submission" date="2022-03" db="EMBL/GenBank/DDBJ databases">
        <title>A functionally conserved STORR gene fusion in Papaver species that diverged 16.8 million years ago.</title>
        <authorList>
            <person name="Catania T."/>
        </authorList>
    </citation>
    <scope>NUCLEOTIDE SEQUENCE</scope>
    <source>
        <strain evidence="2">S-191538</strain>
    </source>
</reference>
<dbReference type="EMBL" id="JAJJMA010018060">
    <property type="protein sequence ID" value="MCL7023064.1"/>
    <property type="molecule type" value="Genomic_DNA"/>
</dbReference>
<feature type="signal peptide" evidence="1">
    <location>
        <begin position="1"/>
        <end position="27"/>
    </location>
</feature>
<feature type="chain" id="PRO_5041230237" evidence="1">
    <location>
        <begin position="28"/>
        <end position="94"/>
    </location>
</feature>
<evidence type="ECO:0000313" key="3">
    <source>
        <dbReference type="Proteomes" id="UP001177140"/>
    </source>
</evidence>
<keyword evidence="3" id="KW-1185">Reference proteome</keyword>
<keyword evidence="1" id="KW-0732">Signal</keyword>